<dbReference type="InterPro" id="IPR050708">
    <property type="entry name" value="T6SS_VgrG/RHS"/>
</dbReference>
<gene>
    <name evidence="5" type="ORF">MON40_08085</name>
</gene>
<feature type="domain" description="DUF6531" evidence="3">
    <location>
        <begin position="142"/>
        <end position="212"/>
    </location>
</feature>
<evidence type="ECO:0000259" key="2">
    <source>
        <dbReference type="Pfam" id="PF03527"/>
    </source>
</evidence>
<name>A0ABY3Y473_9NEIS</name>
<keyword evidence="1" id="KW-0677">Repeat</keyword>
<dbReference type="NCBIfam" id="TIGR03696">
    <property type="entry name" value="Rhs_assc_core"/>
    <property type="match status" value="1"/>
</dbReference>
<dbReference type="Pfam" id="PF25023">
    <property type="entry name" value="TEN_YD-shell"/>
    <property type="match status" value="1"/>
</dbReference>
<dbReference type="PRINTS" id="PR00394">
    <property type="entry name" value="RHSPROTEIN"/>
</dbReference>
<dbReference type="PANTHER" id="PTHR32305:SF15">
    <property type="entry name" value="PROTEIN RHSA-RELATED"/>
    <property type="match status" value="1"/>
</dbReference>
<sequence>MAFNKIARKDSDFRVVFILPDFCWAPPPAPPVTPPIPFPLFADLGNAQTVAKDVRLNRKPAFVFKASKTNRTTGDEPALPGRKGVLSRTATKPAWPMMHSSSVKIRKRHIIRAGDMFHMNNKFKKKLPPKPCISCKAAAAAGRPVNPIHGLKFLESETDFAFEGILPLVWSRSYYSDQDGTGWLGEGWSVPGCQRIIRDAAGLAYIDDHGRLFPLPEVDEDDEEPVLFESEQIWFSKNPDGHYVIASLDGSIALRFAPLVVAEDGSDEDATLFPLVAVEDANGNHQRFVYHPLTGLPQYVIDGNGRVFSLNFGNVADEQSPKMRLLSVSLLEGLPAFGETVRVGSPLVRYEYNGSGDLIRVIGRDGNVKRSFGYKNNLMVSHTDAAGLVSEYEYDHYTPTGKVLRNWTSLGEEWRFTYHDGYTEVTDVLGRTEQYHYDYNNELTKRVFADGSAVLMERDGLGRLLSHTDAMGRVTRYQYSNEGQVEAIVRPDGAILHFDYDDCYRLIRKSDAEGRYHGYTYDEAGNLLTHTDPLKHTTRFEYADNGLLLSVTDPNGSSTAYHYNENRQPDLITDCSGYETRLAYTPEGQLARITDALGQHTEYHYDADQNLTLALYPDGSKEAFGYDAAGRLKTHTDGEGHTTSYEYGQDGLPTQRTNALGHTFGYHYDKARRLVGLTNENGARYRFAYDVLDRLIAESGFDHKLTGYRYNAGNELVEQREFGDDASLAAKLMAQLGGQPVPKKDVSPLSDDLNSQTPLRITEFKRDILGRLIHTLARDVGDRVQEAAYQYDLDGNLVRAANRQSITCFDYNENGQLIAQHQWKVPSKEENARNGLPETDWRDAQYDMLYLPVTETVRYHYDFNGNRTATVLPDGRQINYLYYGSGHLHQISLDDEVITDIERDKLHREIFRTQGKLASRYELDPLGRLKRQIATLNDLTEGGKGKAKAAAGYGQTAVKRSYGYDRTGNLTHSTDQRTGTTQFEYDKLGRITKAGSELFAFDPAHNILDIPTEKVKPYPTPSPVGEGRGEGKTAALLSANSNAITDNRLKTYNGTTYYYDELGNLIHRELANGEVQNYFYDLHDQLVKAEIFKKDGSKETWSYTYDALGRRIGKGRLKNEEVSNDLENQTRFVWDGSHLLQEIHPDGRYTYIYTDQDSYEPLAQVRNWTTEDGENRHQTHYFHCDQIGIPREMTDKDGNLLWFGNYTGWGRLKEETKVTDSAYQPFRLQNQYADRETGLHYNFFRYYEPDVGRFVNQDPIGLMGGMNLYQFAPNTQQWIDHLGLDVNIIRSDRSVTFILDISLNGRNVTNTDIENVKNGIERNWNAGGWKYGGCNIRFIANVKANDSKMANQITAEPINGRSYVNKAGGNRGVWYMRDPNVSWVAAHEAGHLMGLGDRYKDINGKSIPQKGWENNIMAAPNKPVEQRNINELIPFTTKCACNILEYM</sequence>
<feature type="domain" description="Teneurin-like YD-shell" evidence="4">
    <location>
        <begin position="495"/>
        <end position="617"/>
    </location>
</feature>
<dbReference type="EMBL" id="CP094241">
    <property type="protein sequence ID" value="UNV83988.1"/>
    <property type="molecule type" value="Genomic_DNA"/>
</dbReference>
<dbReference type="Pfam" id="PF03527">
    <property type="entry name" value="RHS"/>
    <property type="match status" value="1"/>
</dbReference>
<evidence type="ECO:0000256" key="1">
    <source>
        <dbReference type="ARBA" id="ARBA00022737"/>
    </source>
</evidence>
<dbReference type="Gene3D" id="2.180.10.10">
    <property type="entry name" value="RHS repeat-associated core"/>
    <property type="match status" value="3"/>
</dbReference>
<evidence type="ECO:0000259" key="4">
    <source>
        <dbReference type="Pfam" id="PF25023"/>
    </source>
</evidence>
<feature type="domain" description="RHS protein conserved region" evidence="2">
    <location>
        <begin position="1180"/>
        <end position="1215"/>
    </location>
</feature>
<organism evidence="5 6">
    <name type="scientific">Neisseria macacae ATCC 33926</name>
    <dbReference type="NCBI Taxonomy" id="997348"/>
    <lineage>
        <taxon>Bacteria</taxon>
        <taxon>Pseudomonadati</taxon>
        <taxon>Pseudomonadota</taxon>
        <taxon>Betaproteobacteria</taxon>
        <taxon>Neisseriales</taxon>
        <taxon>Neisseriaceae</taxon>
        <taxon>Neisseria</taxon>
    </lineage>
</organism>
<evidence type="ECO:0000313" key="6">
    <source>
        <dbReference type="Proteomes" id="UP000829455"/>
    </source>
</evidence>
<accession>A0ABY3Y473</accession>
<dbReference type="Pfam" id="PF05593">
    <property type="entry name" value="RHS_repeat"/>
    <property type="match status" value="3"/>
</dbReference>
<proteinExistence type="predicted"/>
<dbReference type="Pfam" id="PF13665">
    <property type="entry name" value="Tox-PAAR-like"/>
    <property type="match status" value="1"/>
</dbReference>
<dbReference type="InterPro" id="IPR001826">
    <property type="entry name" value="RHS"/>
</dbReference>
<dbReference type="Proteomes" id="UP000829455">
    <property type="component" value="Chromosome"/>
</dbReference>
<dbReference type="InterPro" id="IPR006530">
    <property type="entry name" value="YD"/>
</dbReference>
<dbReference type="PANTHER" id="PTHR32305">
    <property type="match status" value="1"/>
</dbReference>
<protein>
    <submittedName>
        <fullName evidence="5">DUF4150 domain-containing protein</fullName>
    </submittedName>
</protein>
<dbReference type="InterPro" id="IPR056823">
    <property type="entry name" value="TEN-like_YD-shell"/>
</dbReference>
<dbReference type="Pfam" id="PF20148">
    <property type="entry name" value="DUF6531"/>
    <property type="match status" value="1"/>
</dbReference>
<evidence type="ECO:0000313" key="5">
    <source>
        <dbReference type="EMBL" id="UNV83988.1"/>
    </source>
</evidence>
<dbReference type="InterPro" id="IPR022385">
    <property type="entry name" value="Rhs_assc_core"/>
</dbReference>
<dbReference type="InterPro" id="IPR045351">
    <property type="entry name" value="DUF6531"/>
</dbReference>
<dbReference type="RefSeq" id="WP_242925860.1">
    <property type="nucleotide sequence ID" value="NZ_CP094241.1"/>
</dbReference>
<keyword evidence="6" id="KW-1185">Reference proteome</keyword>
<dbReference type="NCBIfam" id="TIGR01643">
    <property type="entry name" value="YD_repeat_2x"/>
    <property type="match status" value="5"/>
</dbReference>
<dbReference type="InterPro" id="IPR031325">
    <property type="entry name" value="RHS_repeat"/>
</dbReference>
<reference evidence="5 6" key="1">
    <citation type="submission" date="2022-03" db="EMBL/GenBank/DDBJ databases">
        <title>Genome sequencing of Neisseria macacae.</title>
        <authorList>
            <person name="Baek M.-G."/>
        </authorList>
    </citation>
    <scope>NUCLEOTIDE SEQUENCE [LARGE SCALE GENOMIC DNA]</scope>
    <source>
        <strain evidence="5 6">ATCC 33926</strain>
    </source>
</reference>
<evidence type="ECO:0000259" key="3">
    <source>
        <dbReference type="Pfam" id="PF20148"/>
    </source>
</evidence>